<reference evidence="12 13" key="1">
    <citation type="submission" date="2018-06" db="EMBL/GenBank/DDBJ databases">
        <title>Whole genome sequencing of Candida tropicalis (genome annotated by CSBL at Korea University).</title>
        <authorList>
            <person name="Ahn J."/>
        </authorList>
    </citation>
    <scope>NUCLEOTIDE SEQUENCE [LARGE SCALE GENOMIC DNA]</scope>
    <source>
        <strain evidence="12 13">ATCC 20962</strain>
    </source>
</reference>
<dbReference type="GO" id="GO:0005730">
    <property type="term" value="C:nucleolus"/>
    <property type="evidence" value="ECO:0007669"/>
    <property type="project" value="UniProtKB-SubCell"/>
</dbReference>
<keyword evidence="7" id="KW-0539">Nucleus</keyword>
<dbReference type="Proteomes" id="UP000253472">
    <property type="component" value="Unassembled WGS sequence"/>
</dbReference>
<dbReference type="InterPro" id="IPR034652">
    <property type="entry name" value="SRP68-RBD"/>
</dbReference>
<dbReference type="GO" id="GO:0030942">
    <property type="term" value="F:endoplasmic reticulum signal peptide binding"/>
    <property type="evidence" value="ECO:0007669"/>
    <property type="project" value="InterPro"/>
</dbReference>
<comment type="caution">
    <text evidence="12">The sequence shown here is derived from an EMBL/GenBank/DDBJ whole genome shotgun (WGS) entry which is preliminary data.</text>
</comment>
<comment type="subcellular location">
    <subcellularLocation>
        <location evidence="1 10">Cytoplasm</location>
    </subcellularLocation>
    <subcellularLocation>
        <location evidence="2">Nucleus</location>
        <location evidence="2">Nucleolus</location>
    </subcellularLocation>
</comment>
<keyword evidence="6 10" id="KW-0733">Signal recognition particle</keyword>
<protein>
    <recommendedName>
        <fullName evidence="9 10">Signal recognition particle subunit SRP68</fullName>
        <shortName evidence="10">SRP68</shortName>
    </recommendedName>
</protein>
<evidence type="ECO:0000256" key="8">
    <source>
        <dbReference type="ARBA" id="ARBA00023274"/>
    </source>
</evidence>
<keyword evidence="8 10" id="KW-0687">Ribonucleoprotein</keyword>
<accession>A0A367XWF5</accession>
<dbReference type="EMBL" id="QLNQ01000028">
    <property type="protein sequence ID" value="RCK57904.1"/>
    <property type="molecule type" value="Genomic_DNA"/>
</dbReference>
<evidence type="ECO:0000256" key="9">
    <source>
        <dbReference type="ARBA" id="ARBA00029498"/>
    </source>
</evidence>
<evidence type="ECO:0000256" key="6">
    <source>
        <dbReference type="ARBA" id="ARBA00023135"/>
    </source>
</evidence>
<gene>
    <name evidence="12" type="primary">SRP68_1</name>
    <name evidence="12" type="ORF">Cantr_06082</name>
</gene>
<dbReference type="STRING" id="5486.A0A367XWF5"/>
<name>A0A367XWF5_9ASCO</name>
<dbReference type="PANTHER" id="PTHR12860:SF0">
    <property type="entry name" value="SIGNAL RECOGNITION PARTICLE SUBUNIT SRP68"/>
    <property type="match status" value="1"/>
</dbReference>
<comment type="function">
    <text evidence="10">Component of the signal recognition particle (SRP) complex, a ribonucleoprotein complex that mediates the cotranslational targeting of secretory and membrane proteins to the endoplasmic reticulum (ER). The SRP complex interacts with the signal sequence in nascent secretory and membrane proteins and directs them to the membrane of the ER.</text>
</comment>
<evidence type="ECO:0000313" key="12">
    <source>
        <dbReference type="EMBL" id="RCK57904.1"/>
    </source>
</evidence>
<dbReference type="PIRSF" id="PIRSF038995">
    <property type="entry name" value="SRP68"/>
    <property type="match status" value="1"/>
</dbReference>
<dbReference type="GO" id="GO:0008312">
    <property type="term" value="F:7S RNA binding"/>
    <property type="evidence" value="ECO:0007669"/>
    <property type="project" value="InterPro"/>
</dbReference>
<dbReference type="InterPro" id="IPR038253">
    <property type="entry name" value="SRP68_N_sf"/>
</dbReference>
<evidence type="ECO:0000256" key="10">
    <source>
        <dbReference type="PIRNR" id="PIRNR038995"/>
    </source>
</evidence>
<evidence type="ECO:0000256" key="7">
    <source>
        <dbReference type="ARBA" id="ARBA00023242"/>
    </source>
</evidence>
<dbReference type="InterPro" id="IPR026258">
    <property type="entry name" value="SRP68"/>
</dbReference>
<dbReference type="Gene3D" id="1.10.3450.40">
    <property type="entry name" value="Signal recognition particle, SRP68 subunit, RNA-binding domain"/>
    <property type="match status" value="1"/>
</dbReference>
<dbReference type="OrthoDB" id="10255118at2759"/>
<proteinExistence type="inferred from homology"/>
<evidence type="ECO:0000256" key="5">
    <source>
        <dbReference type="ARBA" id="ARBA00022884"/>
    </source>
</evidence>
<evidence type="ECO:0000313" key="13">
    <source>
        <dbReference type="Proteomes" id="UP000253472"/>
    </source>
</evidence>
<sequence length="555" mass="64522">MNSPLSTTLGARMSAYLVTSNDFKKQRFRVNKQLKKLRHELGLINSNTKKYESPKLTPEQYNKDKTFGLVYLLLAERDILYGLEIKNMMEIDEKLKKNYKNLMTTKFKRSLDHAVDLLELTKDEKNNNIKVELYTYTALVAGQLFIIQKKWSKTLNSFSIARCCLDYLYDQRNKDKYDPDASFSKTLFTELSETLVDTSLKLAINQLDLHSATDLKSISRRYCHDDEVAYLKPALSLIGEEYTTDISSNVEVSKEINWRNHEAVIYNDEVAYKISNLNNNLHWDETNEVDSFDPIIAEWLEVLNLHKLDTEKNQDDDDLEQVQNRAILLTYINYNLLFTKLKRDVLLIGQLAGVQDNKDAIRLYNGIIAIVQELKDLPGVYNDDDLYYSLGNLEKYFVYRKYQIIAESYQFKSLFGESLKIYRYIDEEISIADEFYKTTFPFDISNNEQIAFFRADIKKKILQNQISAQFELSKGASNYTLENINKFPKDGFPIINLSKIEPIMAKPVLFDIAFNYISYDLEKSATSKAQPEQEQPAQEEAEAKKRGLFGFFGRN</sequence>
<dbReference type="GO" id="GO:0005047">
    <property type="term" value="F:signal recognition particle binding"/>
    <property type="evidence" value="ECO:0007669"/>
    <property type="project" value="InterPro"/>
</dbReference>
<dbReference type="GO" id="GO:0005786">
    <property type="term" value="C:signal recognition particle, endoplasmic reticulum targeting"/>
    <property type="evidence" value="ECO:0007669"/>
    <property type="project" value="UniProtKB-KW"/>
</dbReference>
<keyword evidence="4 10" id="KW-0963">Cytoplasm</keyword>
<dbReference type="AlphaFoldDB" id="A0A367XWF5"/>
<dbReference type="CDD" id="cd15481">
    <property type="entry name" value="SRP68-RBD"/>
    <property type="match status" value="1"/>
</dbReference>
<dbReference type="GO" id="GO:0006614">
    <property type="term" value="P:SRP-dependent cotranslational protein targeting to membrane"/>
    <property type="evidence" value="ECO:0007669"/>
    <property type="project" value="InterPro"/>
</dbReference>
<comment type="similarity">
    <text evidence="3 10">Belongs to the SRP68 family.</text>
</comment>
<feature type="compositionally biased region" description="Low complexity" evidence="11">
    <location>
        <begin position="529"/>
        <end position="538"/>
    </location>
</feature>
<keyword evidence="13" id="KW-1185">Reference proteome</keyword>
<evidence type="ECO:0000256" key="2">
    <source>
        <dbReference type="ARBA" id="ARBA00004604"/>
    </source>
</evidence>
<evidence type="ECO:0000256" key="1">
    <source>
        <dbReference type="ARBA" id="ARBA00004496"/>
    </source>
</evidence>
<feature type="region of interest" description="Disordered" evidence="11">
    <location>
        <begin position="527"/>
        <end position="555"/>
    </location>
</feature>
<dbReference type="PANTHER" id="PTHR12860">
    <property type="entry name" value="SIGNAL RECOGNITION PARTICLE 68 KDA PROTEIN"/>
    <property type="match status" value="1"/>
</dbReference>
<dbReference type="Pfam" id="PF16969">
    <property type="entry name" value="SRP68"/>
    <property type="match status" value="1"/>
</dbReference>
<evidence type="ECO:0000256" key="11">
    <source>
        <dbReference type="SAM" id="MobiDB-lite"/>
    </source>
</evidence>
<evidence type="ECO:0000256" key="3">
    <source>
        <dbReference type="ARBA" id="ARBA00009352"/>
    </source>
</evidence>
<evidence type="ECO:0000256" key="4">
    <source>
        <dbReference type="ARBA" id="ARBA00022490"/>
    </source>
</evidence>
<organism evidence="12 13">
    <name type="scientific">Candida viswanathii</name>
    <dbReference type="NCBI Taxonomy" id="5486"/>
    <lineage>
        <taxon>Eukaryota</taxon>
        <taxon>Fungi</taxon>
        <taxon>Dikarya</taxon>
        <taxon>Ascomycota</taxon>
        <taxon>Saccharomycotina</taxon>
        <taxon>Pichiomycetes</taxon>
        <taxon>Debaryomycetaceae</taxon>
        <taxon>Candida/Lodderomyces clade</taxon>
        <taxon>Candida</taxon>
    </lineage>
</organism>
<keyword evidence="5 10" id="KW-0694">RNA-binding</keyword>